<dbReference type="InterPro" id="IPR000597">
    <property type="entry name" value="Ribosomal_uL3"/>
</dbReference>
<dbReference type="Proteomes" id="UP000229502">
    <property type="component" value="Unassembled WGS sequence"/>
</dbReference>
<dbReference type="InterPro" id="IPR019927">
    <property type="entry name" value="Ribosomal_uL3_bac/org-type"/>
</dbReference>
<keyword evidence="5" id="KW-0687">Ribonucleoprotein</keyword>
<evidence type="ECO:0000256" key="4">
    <source>
        <dbReference type="ARBA" id="ARBA00022980"/>
    </source>
</evidence>
<dbReference type="GO" id="GO:0006412">
    <property type="term" value="P:translation"/>
    <property type="evidence" value="ECO:0007669"/>
    <property type="project" value="UniProtKB-UniRule"/>
</dbReference>
<keyword evidence="4 8" id="KW-0689">Ribosomal protein</keyword>
<proteinExistence type="inferred from homology"/>
<evidence type="ECO:0000256" key="7">
    <source>
        <dbReference type="SAM" id="MobiDB-lite"/>
    </source>
</evidence>
<name>A0A2M6YQV5_9BACT</name>
<sequence length="147" mass="16075">MNKKILAVKEDLETFFNKEGRALAVTRVSGKEVNLGEIFKEGEIITVRGISKGKGFAGNVKRHHFEGGPRTHGQSDRERAPGSIGSTTTPGRVLKGKRMAGRKGGERVTVKNLKVLKIDPEKNTIYLEGAVPGVRKGRLILEKNEIS</sequence>
<dbReference type="EMBL" id="PEWZ01000117">
    <property type="protein sequence ID" value="PIU34193.1"/>
    <property type="molecule type" value="Genomic_DNA"/>
</dbReference>
<dbReference type="Gene3D" id="2.40.30.10">
    <property type="entry name" value="Translation factors"/>
    <property type="match status" value="1"/>
</dbReference>
<evidence type="ECO:0000256" key="6">
    <source>
        <dbReference type="NCBIfam" id="TIGR03625"/>
    </source>
</evidence>
<reference evidence="9" key="1">
    <citation type="submission" date="2017-09" db="EMBL/GenBank/DDBJ databases">
        <title>Depth-based differentiation of microbial function through sediment-hosted aquifers and enrichment of novel symbionts in the deep terrestrial subsurface.</title>
        <authorList>
            <person name="Probst A.J."/>
            <person name="Ladd B."/>
            <person name="Jarett J.K."/>
            <person name="Geller-Mcgrath D.E."/>
            <person name="Sieber C.M.K."/>
            <person name="Emerson J.B."/>
            <person name="Anantharaman K."/>
            <person name="Thomas B.C."/>
            <person name="Malmstrom R."/>
            <person name="Stieglmeier M."/>
            <person name="Klingl A."/>
            <person name="Woyke T."/>
            <person name="Ryan C.M."/>
            <person name="Banfield J.F."/>
        </authorList>
    </citation>
    <scope>NUCLEOTIDE SEQUENCE [LARGE SCALE GENOMIC DNA]</scope>
</reference>
<evidence type="ECO:0000256" key="1">
    <source>
        <dbReference type="ARBA" id="ARBA00006540"/>
    </source>
</evidence>
<evidence type="ECO:0000256" key="2">
    <source>
        <dbReference type="ARBA" id="ARBA00022730"/>
    </source>
</evidence>
<comment type="similarity">
    <text evidence="1">Belongs to the universal ribosomal protein uL3 family.</text>
</comment>
<dbReference type="PANTHER" id="PTHR11229:SF16">
    <property type="entry name" value="LARGE RIBOSOMAL SUBUNIT PROTEIN UL3C"/>
    <property type="match status" value="1"/>
</dbReference>
<evidence type="ECO:0000256" key="5">
    <source>
        <dbReference type="ARBA" id="ARBA00023274"/>
    </source>
</evidence>
<feature type="compositionally biased region" description="Basic and acidic residues" evidence="7">
    <location>
        <begin position="65"/>
        <end position="80"/>
    </location>
</feature>
<dbReference type="GO" id="GO:0019843">
    <property type="term" value="F:rRNA binding"/>
    <property type="evidence" value="ECO:0007669"/>
    <property type="project" value="UniProtKB-KW"/>
</dbReference>
<keyword evidence="2" id="KW-0699">rRNA-binding</keyword>
<dbReference type="NCBIfam" id="TIGR03625">
    <property type="entry name" value="L3_bact"/>
    <property type="match status" value="1"/>
</dbReference>
<dbReference type="SUPFAM" id="SSF50447">
    <property type="entry name" value="Translation proteins"/>
    <property type="match status" value="1"/>
</dbReference>
<comment type="caution">
    <text evidence="8">The sequence shown here is derived from an EMBL/GenBank/DDBJ whole genome shotgun (WGS) entry which is preliminary data.</text>
</comment>
<dbReference type="GO" id="GO:0022625">
    <property type="term" value="C:cytosolic large ribosomal subunit"/>
    <property type="evidence" value="ECO:0007669"/>
    <property type="project" value="TreeGrafter"/>
</dbReference>
<gene>
    <name evidence="8" type="primary">rplC</name>
    <name evidence="8" type="ORF">COT03_02470</name>
</gene>
<dbReference type="InterPro" id="IPR009000">
    <property type="entry name" value="Transl_B-barrel_sf"/>
</dbReference>
<evidence type="ECO:0000256" key="3">
    <source>
        <dbReference type="ARBA" id="ARBA00022884"/>
    </source>
</evidence>
<organism evidence="8 9">
    <name type="scientific">Candidatus Shapirobacteria bacterium CG07_land_8_20_14_0_80_39_18</name>
    <dbReference type="NCBI Taxonomy" id="1974882"/>
    <lineage>
        <taxon>Bacteria</taxon>
        <taxon>Candidatus Shapironibacteriota</taxon>
    </lineage>
</organism>
<protein>
    <recommendedName>
        <fullName evidence="6">50S ribosomal protein L3</fullName>
    </recommendedName>
</protein>
<dbReference type="PANTHER" id="PTHR11229">
    <property type="entry name" value="50S RIBOSOMAL PROTEIN L3"/>
    <property type="match status" value="1"/>
</dbReference>
<feature type="region of interest" description="Disordered" evidence="7">
    <location>
        <begin position="58"/>
        <end position="104"/>
    </location>
</feature>
<evidence type="ECO:0000313" key="9">
    <source>
        <dbReference type="Proteomes" id="UP000229502"/>
    </source>
</evidence>
<dbReference type="GO" id="GO:0003735">
    <property type="term" value="F:structural constituent of ribosome"/>
    <property type="evidence" value="ECO:0007669"/>
    <property type="project" value="UniProtKB-UniRule"/>
</dbReference>
<dbReference type="Pfam" id="PF00297">
    <property type="entry name" value="Ribosomal_L3"/>
    <property type="match status" value="1"/>
</dbReference>
<evidence type="ECO:0000313" key="8">
    <source>
        <dbReference type="EMBL" id="PIU34193.1"/>
    </source>
</evidence>
<dbReference type="FunFam" id="2.40.30.10:FF:000004">
    <property type="entry name" value="50S ribosomal protein L3"/>
    <property type="match status" value="1"/>
</dbReference>
<dbReference type="AlphaFoldDB" id="A0A2M6YQV5"/>
<accession>A0A2M6YQV5</accession>
<keyword evidence="3" id="KW-0694">RNA-binding</keyword>